<feature type="transmembrane region" description="Helical" evidence="1">
    <location>
        <begin position="37"/>
        <end position="60"/>
    </location>
</feature>
<reference evidence="2 3" key="1">
    <citation type="submission" date="2016-03" db="EMBL/GenBank/DDBJ databases">
        <title>Complete genome sequence of Shewanella psychrophila WP2, a deep sea bacterium isolated from west Pacific sediment.</title>
        <authorList>
            <person name="Xu G."/>
            <person name="Jian H."/>
        </authorList>
    </citation>
    <scope>NUCLEOTIDE SEQUENCE [LARGE SCALE GENOMIC DNA]</scope>
    <source>
        <strain evidence="2 3">WP2</strain>
    </source>
</reference>
<keyword evidence="3" id="KW-1185">Reference proteome</keyword>
<dbReference type="AlphaFoldDB" id="A0A1S6HQN5"/>
<sequence length="69" mass="8005">MSLLPCPSCNQKIVLEVKECPYCEKGDPFNKGDRTSLMMFFVWLLALLLTVNLLVVLFLASEVHHFFQW</sequence>
<evidence type="ECO:0000313" key="3">
    <source>
        <dbReference type="Proteomes" id="UP000189545"/>
    </source>
</evidence>
<keyword evidence="1" id="KW-1133">Transmembrane helix</keyword>
<accession>A0A1S6HQN5</accession>
<gene>
    <name evidence="2" type="ORF">Sps_02688</name>
</gene>
<protein>
    <submittedName>
        <fullName evidence="2">Uncharacterized protein</fullName>
    </submittedName>
</protein>
<dbReference type="EMBL" id="CP014782">
    <property type="protein sequence ID" value="AQS37840.1"/>
    <property type="molecule type" value="Genomic_DNA"/>
</dbReference>
<dbReference type="KEGG" id="spsw:Sps_02688"/>
<dbReference type="Proteomes" id="UP000189545">
    <property type="component" value="Chromosome"/>
</dbReference>
<proteinExistence type="predicted"/>
<evidence type="ECO:0000313" key="2">
    <source>
        <dbReference type="EMBL" id="AQS37840.1"/>
    </source>
</evidence>
<keyword evidence="1" id="KW-0472">Membrane</keyword>
<organism evidence="2 3">
    <name type="scientific">Shewanella psychrophila</name>
    <dbReference type="NCBI Taxonomy" id="225848"/>
    <lineage>
        <taxon>Bacteria</taxon>
        <taxon>Pseudomonadati</taxon>
        <taxon>Pseudomonadota</taxon>
        <taxon>Gammaproteobacteria</taxon>
        <taxon>Alteromonadales</taxon>
        <taxon>Shewanellaceae</taxon>
        <taxon>Shewanella</taxon>
    </lineage>
</organism>
<evidence type="ECO:0000256" key="1">
    <source>
        <dbReference type="SAM" id="Phobius"/>
    </source>
</evidence>
<keyword evidence="1" id="KW-0812">Transmembrane</keyword>
<name>A0A1S6HQN5_9GAMM</name>